<proteinExistence type="predicted"/>
<dbReference type="SUPFAM" id="SSF48452">
    <property type="entry name" value="TPR-like"/>
    <property type="match status" value="2"/>
</dbReference>
<dbReference type="Proteomes" id="UP001167160">
    <property type="component" value="Unassembled WGS sequence"/>
</dbReference>
<evidence type="ECO:0000313" key="1">
    <source>
        <dbReference type="EMBL" id="MCM2577795.1"/>
    </source>
</evidence>
<comment type="caution">
    <text evidence="1">The sequence shown here is derived from an EMBL/GenBank/DDBJ whole genome shotgun (WGS) entry which is preliminary data.</text>
</comment>
<dbReference type="InterPro" id="IPR053137">
    <property type="entry name" value="NLR-like"/>
</dbReference>
<dbReference type="PANTHER" id="PTHR46082:SF6">
    <property type="entry name" value="AAA+ ATPASE DOMAIN-CONTAINING PROTEIN-RELATED"/>
    <property type="match status" value="1"/>
</dbReference>
<dbReference type="Gene3D" id="1.25.40.10">
    <property type="entry name" value="Tetratricopeptide repeat domain"/>
    <property type="match status" value="2"/>
</dbReference>
<keyword evidence="2" id="KW-1185">Reference proteome</keyword>
<dbReference type="Pfam" id="PF13374">
    <property type="entry name" value="TPR_10"/>
    <property type="match status" value="2"/>
</dbReference>
<protein>
    <submittedName>
        <fullName evidence="1">Tetratricopeptide repeat protein</fullName>
    </submittedName>
</protein>
<sequence>MPDAGRSILFQRHQNPALAREAREMSMAFADFSYLGWITGEDDPDRAWEMYFARTQPQVRAVLDGLLATFPPEERDQAVELAGSVEAFCLPSNAVESRVFENPGDATGYLIGVSPLVIQLSAEIAWGVHMAHPYLPEALPPGWEAATLHAQESLALNISGYIRALEGIGEAPVPTGMISTAMEATARARSESRGRGPHDFYDAALTFALTHELAHIRHGDLLPAGQGRTVAPYSEGMARLLRISDEENEEIAADASTFTACFNYFIGTWFWGNERPTGILNVLKRLEWERRFRLAAWHGAQRASEACEAYYSAIAILADLTFRRGDDGTASRLITTAARLPHVQFHVQRTREEVLAPAYGPFMWSDRDVSYRKAHHSWRIHFVEALLPAMSRHQRSDSPDWLTTWKSPAELAEDSEFRSDAVAEWEEQAADRARELGPDHPDTLATRANLAHLRGEAGDVVGAVAALEQVVTDMERVLGPDDPHTFAVRHNLAWLRGKDGDAAGSAAAYAGLLADQERVFGPDHPEVLDTRYELAWARGNSGDAEGAAAAFADLCKDHERVLGSGHATTHAARQSLAHWREMAGDTAGAAEAATAARAGKEPVLSPGHPGTLGAYEARLAEQERELGPGHPGTLTTRWFLALLRGTSGDAEGAAAAYAELLNHDLGPLGFDADRIRENLGFWQGRAAGVDVTAG</sequence>
<gene>
    <name evidence="1" type="ORF">M1E25_10575</name>
</gene>
<dbReference type="EMBL" id="JAMQGM010000022">
    <property type="protein sequence ID" value="MCM2577795.1"/>
    <property type="molecule type" value="Genomic_DNA"/>
</dbReference>
<accession>A0ABT0X5H9</accession>
<dbReference type="PANTHER" id="PTHR46082">
    <property type="entry name" value="ATP/GTP-BINDING PROTEIN-RELATED"/>
    <property type="match status" value="1"/>
</dbReference>
<organism evidence="1 2">
    <name type="scientific">Streptomyces meridianus</name>
    <dbReference type="NCBI Taxonomy" id="2938945"/>
    <lineage>
        <taxon>Bacteria</taxon>
        <taxon>Bacillati</taxon>
        <taxon>Actinomycetota</taxon>
        <taxon>Actinomycetes</taxon>
        <taxon>Kitasatosporales</taxon>
        <taxon>Streptomycetaceae</taxon>
        <taxon>Streptomyces</taxon>
    </lineage>
</organism>
<reference evidence="1" key="1">
    <citation type="journal article" date="2023" name="Int. J. Syst. Evol. Microbiol.">
        <title>Streptomyces meridianus sp. nov. isolated from brackish water of the Tagus estuary in Alcochete, Portugal.</title>
        <authorList>
            <person name="Santos J.D.N."/>
            <person name="Klimek D."/>
            <person name="Calusinska M."/>
            <person name="Lobo Da Cunha A."/>
            <person name="Catita J."/>
            <person name="Goncalves H."/>
            <person name="Gonzalez I."/>
            <person name="Reyes F."/>
            <person name="Lage O.M."/>
        </authorList>
    </citation>
    <scope>NUCLEOTIDE SEQUENCE</scope>
    <source>
        <strain evidence="1">MTZ3.1</strain>
    </source>
</reference>
<dbReference type="RefSeq" id="WP_251413141.1">
    <property type="nucleotide sequence ID" value="NZ_JAMQGM010000022.1"/>
</dbReference>
<evidence type="ECO:0000313" key="2">
    <source>
        <dbReference type="Proteomes" id="UP001167160"/>
    </source>
</evidence>
<name>A0ABT0X5H9_9ACTN</name>
<dbReference type="InterPro" id="IPR011990">
    <property type="entry name" value="TPR-like_helical_dom_sf"/>
</dbReference>